<accession>A0AAF0YAH8</accession>
<feature type="transmembrane region" description="Helical" evidence="1">
    <location>
        <begin position="36"/>
        <end position="56"/>
    </location>
</feature>
<feature type="transmembrane region" description="Helical" evidence="1">
    <location>
        <begin position="144"/>
        <end position="162"/>
    </location>
</feature>
<evidence type="ECO:0000313" key="3">
    <source>
        <dbReference type="Proteomes" id="UP000827549"/>
    </source>
</evidence>
<evidence type="ECO:0000313" key="2">
    <source>
        <dbReference type="EMBL" id="WOO82427.1"/>
    </source>
</evidence>
<name>A0AAF0YAH8_9TREE</name>
<reference evidence="2" key="1">
    <citation type="submission" date="2023-10" db="EMBL/GenBank/DDBJ databases">
        <authorList>
            <person name="Noh H."/>
        </authorList>
    </citation>
    <scope>NUCLEOTIDE SEQUENCE</scope>
    <source>
        <strain evidence="2">DUCC4014</strain>
    </source>
</reference>
<feature type="transmembrane region" description="Helical" evidence="1">
    <location>
        <begin position="77"/>
        <end position="96"/>
    </location>
</feature>
<dbReference type="RefSeq" id="XP_062628459.1">
    <property type="nucleotide sequence ID" value="XM_062772475.1"/>
</dbReference>
<sequence>MSAMLSNDTRSRLASIGIVIAYTGYAMWALANLGRFGGLATFGPVCLMVFSVILYGEDEIVTFPPAGQFTNAGAGKPLAWTGFLVSAASIAAGWFFLCEVDLLGIVVSHHVGLVATIVLYFVETGLWPSLGCLTRTSANQRKSMIARAIQFGWLPIAIHYALTYPNTWTLSAIGIGACVMCAIGGFFAEYYERLEAERLEALRLSLPLVDDKGAASKEGPVEIVEKEVSTASARYAICIGTSFVTTLLSAIFQSERVRNQLHIHL</sequence>
<gene>
    <name evidence="2" type="ORF">LOC62_04G005915</name>
</gene>
<keyword evidence="1" id="KW-1133">Transmembrane helix</keyword>
<dbReference type="Proteomes" id="UP000827549">
    <property type="component" value="Chromosome 4"/>
</dbReference>
<dbReference type="EMBL" id="CP086717">
    <property type="protein sequence ID" value="WOO82427.1"/>
    <property type="molecule type" value="Genomic_DNA"/>
</dbReference>
<protein>
    <submittedName>
        <fullName evidence="2">Uncharacterized protein</fullName>
    </submittedName>
</protein>
<evidence type="ECO:0000256" key="1">
    <source>
        <dbReference type="SAM" id="Phobius"/>
    </source>
</evidence>
<proteinExistence type="predicted"/>
<dbReference type="AlphaFoldDB" id="A0AAF0YAH8"/>
<feature type="transmembrane region" description="Helical" evidence="1">
    <location>
        <begin position="168"/>
        <end position="188"/>
    </location>
</feature>
<feature type="transmembrane region" description="Helical" evidence="1">
    <location>
        <begin position="12"/>
        <end position="30"/>
    </location>
</feature>
<dbReference type="GeneID" id="87809142"/>
<organism evidence="2 3">
    <name type="scientific">Vanrija pseudolonga</name>
    <dbReference type="NCBI Taxonomy" id="143232"/>
    <lineage>
        <taxon>Eukaryota</taxon>
        <taxon>Fungi</taxon>
        <taxon>Dikarya</taxon>
        <taxon>Basidiomycota</taxon>
        <taxon>Agaricomycotina</taxon>
        <taxon>Tremellomycetes</taxon>
        <taxon>Trichosporonales</taxon>
        <taxon>Trichosporonaceae</taxon>
        <taxon>Vanrija</taxon>
    </lineage>
</organism>
<feature type="transmembrane region" description="Helical" evidence="1">
    <location>
        <begin position="102"/>
        <end position="123"/>
    </location>
</feature>
<keyword evidence="1" id="KW-0472">Membrane</keyword>
<keyword evidence="1" id="KW-0812">Transmembrane</keyword>
<keyword evidence="3" id="KW-1185">Reference proteome</keyword>